<protein>
    <recommendedName>
        <fullName evidence="1">Bulb-type lectin domain-containing protein</fullName>
    </recommendedName>
</protein>
<proteinExistence type="predicted"/>
<evidence type="ECO:0000313" key="3">
    <source>
        <dbReference type="Proteomes" id="UP001420932"/>
    </source>
</evidence>
<gene>
    <name evidence="2" type="ORF">Syun_027122</name>
</gene>
<dbReference type="InterPro" id="IPR036426">
    <property type="entry name" value="Bulb-type_lectin_dom_sf"/>
</dbReference>
<organism evidence="2 3">
    <name type="scientific">Stephania yunnanensis</name>
    <dbReference type="NCBI Taxonomy" id="152371"/>
    <lineage>
        <taxon>Eukaryota</taxon>
        <taxon>Viridiplantae</taxon>
        <taxon>Streptophyta</taxon>
        <taxon>Embryophyta</taxon>
        <taxon>Tracheophyta</taxon>
        <taxon>Spermatophyta</taxon>
        <taxon>Magnoliopsida</taxon>
        <taxon>Ranunculales</taxon>
        <taxon>Menispermaceae</taxon>
        <taxon>Menispermoideae</taxon>
        <taxon>Cissampelideae</taxon>
        <taxon>Stephania</taxon>
    </lineage>
</organism>
<dbReference type="EMBL" id="JBBNAF010000012">
    <property type="protein sequence ID" value="KAK9092211.1"/>
    <property type="molecule type" value="Genomic_DNA"/>
</dbReference>
<feature type="domain" description="Bulb-type lectin" evidence="1">
    <location>
        <begin position="1"/>
        <end position="81"/>
    </location>
</feature>
<evidence type="ECO:0000259" key="1">
    <source>
        <dbReference type="PROSITE" id="PS50927"/>
    </source>
</evidence>
<evidence type="ECO:0000313" key="2">
    <source>
        <dbReference type="EMBL" id="KAK9092211.1"/>
    </source>
</evidence>
<dbReference type="AlphaFoldDB" id="A0AAP0EF46"/>
<dbReference type="SUPFAM" id="SSF51110">
    <property type="entry name" value="alpha-D-mannose-specific plant lectins"/>
    <property type="match status" value="1"/>
</dbReference>
<keyword evidence="3" id="KW-1185">Reference proteome</keyword>
<accession>A0AAP0EF46</accession>
<dbReference type="PANTHER" id="PTHR32444">
    <property type="entry name" value="BULB-TYPE LECTIN DOMAIN-CONTAINING PROTEIN"/>
    <property type="match status" value="1"/>
</dbReference>
<dbReference type="Proteomes" id="UP001420932">
    <property type="component" value="Unassembled WGS sequence"/>
</dbReference>
<sequence length="119" mass="13046">MVWVANINNPINDSSSGVVKIDGRGNLAIFNGNSSYPVWLTKVSIPISDNIDFSTLTYKLLDSGNLVLIQENKGDILWQRFDHPTDTLTDGTISGLDRETVLIITASVERLGVAIQIML</sequence>
<reference evidence="2 3" key="1">
    <citation type="submission" date="2024-01" db="EMBL/GenBank/DDBJ databases">
        <title>Genome assemblies of Stephania.</title>
        <authorList>
            <person name="Yang L."/>
        </authorList>
    </citation>
    <scope>NUCLEOTIDE SEQUENCE [LARGE SCALE GENOMIC DNA]</scope>
    <source>
        <strain evidence="2">YNDBR</strain>
        <tissue evidence="2">Leaf</tissue>
    </source>
</reference>
<dbReference type="Pfam" id="PF01453">
    <property type="entry name" value="B_lectin"/>
    <property type="match status" value="1"/>
</dbReference>
<name>A0AAP0EF46_9MAGN</name>
<dbReference type="PROSITE" id="PS50927">
    <property type="entry name" value="BULB_LECTIN"/>
    <property type="match status" value="1"/>
</dbReference>
<dbReference type="PANTHER" id="PTHR32444:SF247">
    <property type="entry name" value="OS01G0958200 PROTEIN"/>
    <property type="match status" value="1"/>
</dbReference>
<dbReference type="Gene3D" id="2.90.10.10">
    <property type="entry name" value="Bulb-type lectin domain"/>
    <property type="match status" value="1"/>
</dbReference>
<dbReference type="InterPro" id="IPR001480">
    <property type="entry name" value="Bulb-type_lectin_dom"/>
</dbReference>
<comment type="caution">
    <text evidence="2">The sequence shown here is derived from an EMBL/GenBank/DDBJ whole genome shotgun (WGS) entry which is preliminary data.</text>
</comment>